<evidence type="ECO:0000256" key="1">
    <source>
        <dbReference type="ARBA" id="ARBA00022576"/>
    </source>
</evidence>
<dbReference type="GO" id="GO:0005739">
    <property type="term" value="C:mitochondrion"/>
    <property type="evidence" value="ECO:0007669"/>
    <property type="project" value="TreeGrafter"/>
</dbReference>
<sequence length="133" mass="14822">MGCTAAVKAIKWFKDPQTNHNIVHGQRLLQELWDGKLMQLISSHPSVQRVVALGTLFALELRAQGPHAGYASLYARSLVQKLREDGVYLRPLGSVIYLMCGPCSSPEICKQLLTKLHAGLEEFYVAKERQVSC</sequence>
<dbReference type="AlphaFoldDB" id="A0A2P2QS92"/>
<organism evidence="3">
    <name type="scientific">Rhizophora mucronata</name>
    <name type="common">Asiatic mangrove</name>
    <dbReference type="NCBI Taxonomy" id="61149"/>
    <lineage>
        <taxon>Eukaryota</taxon>
        <taxon>Viridiplantae</taxon>
        <taxon>Streptophyta</taxon>
        <taxon>Embryophyta</taxon>
        <taxon>Tracheophyta</taxon>
        <taxon>Spermatophyta</taxon>
        <taxon>Magnoliopsida</taxon>
        <taxon>eudicotyledons</taxon>
        <taxon>Gunneridae</taxon>
        <taxon>Pentapetalae</taxon>
        <taxon>rosids</taxon>
        <taxon>fabids</taxon>
        <taxon>Malpighiales</taxon>
        <taxon>Rhizophoraceae</taxon>
        <taxon>Rhizophora</taxon>
    </lineage>
</organism>
<dbReference type="EMBL" id="GGEC01089363">
    <property type="protein sequence ID" value="MBX69847.1"/>
    <property type="molecule type" value="Transcribed_RNA"/>
</dbReference>
<dbReference type="GO" id="GO:0004015">
    <property type="term" value="F:adenosylmethionine-8-amino-7-oxononanoate transaminase activity"/>
    <property type="evidence" value="ECO:0007669"/>
    <property type="project" value="TreeGrafter"/>
</dbReference>
<dbReference type="GO" id="GO:0004141">
    <property type="term" value="F:dethiobiotin synthase activity"/>
    <property type="evidence" value="ECO:0007669"/>
    <property type="project" value="TreeGrafter"/>
</dbReference>
<dbReference type="SUPFAM" id="SSF53383">
    <property type="entry name" value="PLP-dependent transferases"/>
    <property type="match status" value="1"/>
</dbReference>
<evidence type="ECO:0000256" key="2">
    <source>
        <dbReference type="ARBA" id="ARBA00022679"/>
    </source>
</evidence>
<accession>A0A2P2QS92</accession>
<dbReference type="PANTHER" id="PTHR42684">
    <property type="entry name" value="ADENOSYLMETHIONINE-8-AMINO-7-OXONONANOATE AMINOTRANSFERASE"/>
    <property type="match status" value="1"/>
</dbReference>
<protein>
    <submittedName>
        <fullName evidence="3">Uncharacterized protein</fullName>
    </submittedName>
</protein>
<proteinExistence type="predicted"/>
<dbReference type="InterPro" id="IPR015421">
    <property type="entry name" value="PyrdxlP-dep_Trfase_major"/>
</dbReference>
<dbReference type="GO" id="GO:0009102">
    <property type="term" value="P:biotin biosynthetic process"/>
    <property type="evidence" value="ECO:0007669"/>
    <property type="project" value="TreeGrafter"/>
</dbReference>
<dbReference type="Gene3D" id="3.40.640.10">
    <property type="entry name" value="Type I PLP-dependent aspartate aminotransferase-like (Major domain)"/>
    <property type="match status" value="1"/>
</dbReference>
<evidence type="ECO:0000313" key="3">
    <source>
        <dbReference type="EMBL" id="MBX69847.1"/>
    </source>
</evidence>
<dbReference type="InterPro" id="IPR015422">
    <property type="entry name" value="PyrdxlP-dep_Trfase_small"/>
</dbReference>
<dbReference type="InterPro" id="IPR015424">
    <property type="entry name" value="PyrdxlP-dep_Trfase"/>
</dbReference>
<keyword evidence="1" id="KW-0032">Aminotransferase</keyword>
<keyword evidence="2" id="KW-0808">Transferase</keyword>
<dbReference type="PANTHER" id="PTHR42684:SF3">
    <property type="entry name" value="ADENOSYLMETHIONINE-8-AMINO-7-OXONONANOATE AMINOTRANSFERASE"/>
    <property type="match status" value="1"/>
</dbReference>
<dbReference type="Gene3D" id="3.90.1150.10">
    <property type="entry name" value="Aspartate Aminotransferase, domain 1"/>
    <property type="match status" value="1"/>
</dbReference>
<dbReference type="FunFam" id="3.90.1150.10:FF:000090">
    <property type="entry name" value="Bifunctional dethiobiotin synthetase/7,8-diamino-pelargonic acid aminotransferase, mitochondrial"/>
    <property type="match status" value="1"/>
</dbReference>
<reference evidence="3" key="1">
    <citation type="submission" date="2018-02" db="EMBL/GenBank/DDBJ databases">
        <title>Rhizophora mucronata_Transcriptome.</title>
        <authorList>
            <person name="Meera S.P."/>
            <person name="Sreeshan A."/>
            <person name="Augustine A."/>
        </authorList>
    </citation>
    <scope>NUCLEOTIDE SEQUENCE</scope>
    <source>
        <tissue evidence="3">Leaf</tissue>
    </source>
</reference>
<name>A0A2P2QS92_RHIMU</name>